<gene>
    <name evidence="2" type="ORF">Ami3637_00130</name>
</gene>
<name>A0A6P1MAP6_9FIRM</name>
<dbReference type="RefSeq" id="WP_162360775.1">
    <property type="nucleotide sequence ID" value="NZ_CP047591.1"/>
</dbReference>
<evidence type="ECO:0000313" key="2">
    <source>
        <dbReference type="EMBL" id="QHI70997.1"/>
    </source>
</evidence>
<keyword evidence="2" id="KW-0808">Transferase</keyword>
<dbReference type="GO" id="GO:0016747">
    <property type="term" value="F:acyltransferase activity, transferring groups other than amino-acyl groups"/>
    <property type="evidence" value="ECO:0007669"/>
    <property type="project" value="InterPro"/>
</dbReference>
<dbReference type="KEGG" id="amic:Ami3637_00130"/>
<dbReference type="SUPFAM" id="SSF55729">
    <property type="entry name" value="Acyl-CoA N-acyltransferases (Nat)"/>
    <property type="match status" value="1"/>
</dbReference>
<dbReference type="AlphaFoldDB" id="A0A6P1MAP6"/>
<dbReference type="PANTHER" id="PTHR43415">
    <property type="entry name" value="SPERMIDINE N(1)-ACETYLTRANSFERASE"/>
    <property type="match status" value="1"/>
</dbReference>
<dbReference type="Pfam" id="PF13302">
    <property type="entry name" value="Acetyltransf_3"/>
    <property type="match status" value="1"/>
</dbReference>
<accession>A0A6P1MAP6</accession>
<dbReference type="InterPro" id="IPR016181">
    <property type="entry name" value="Acyl_CoA_acyltransferase"/>
</dbReference>
<dbReference type="InterPro" id="IPR000182">
    <property type="entry name" value="GNAT_dom"/>
</dbReference>
<dbReference type="Gene3D" id="3.40.630.30">
    <property type="match status" value="1"/>
</dbReference>
<reference evidence="2 3" key="1">
    <citation type="submission" date="2020-01" db="EMBL/GenBank/DDBJ databases">
        <title>Genomic analysis of Aminipila sp. CBA3637.</title>
        <authorList>
            <person name="Kim Y.B."/>
            <person name="Roh S.W."/>
        </authorList>
    </citation>
    <scope>NUCLEOTIDE SEQUENCE [LARGE SCALE GENOMIC DNA]</scope>
    <source>
        <strain evidence="2 3">CBA3637</strain>
    </source>
</reference>
<keyword evidence="3" id="KW-1185">Reference proteome</keyword>
<feature type="domain" description="N-acetyltransferase" evidence="1">
    <location>
        <begin position="6"/>
        <end position="164"/>
    </location>
</feature>
<organism evidence="2 3">
    <name type="scientific">Aminipila terrae</name>
    <dbReference type="NCBI Taxonomy" id="2697030"/>
    <lineage>
        <taxon>Bacteria</taxon>
        <taxon>Bacillati</taxon>
        <taxon>Bacillota</taxon>
        <taxon>Clostridia</taxon>
        <taxon>Peptostreptococcales</taxon>
        <taxon>Anaerovoracaceae</taxon>
        <taxon>Aminipila</taxon>
    </lineage>
</organism>
<protein>
    <submittedName>
        <fullName evidence="2">GNAT family N-acetyltransferase</fullName>
    </submittedName>
</protein>
<sequence>METKDLIIRNSTWDDIDFFYRWELTPEVNEYFSISENQSYEMVARTYVHDDENPNQIQYTIALKGTGKPIGRIVLGDFMENWKVEVFRIYIGDPTLRNKGYGRQAMEAIMKLCFEEWKLERVYLDHYTGTPASFLYQSLGFKYEGVLRNNCRKNGKLYDVHLMSMLKDEYVQKYLTS</sequence>
<dbReference type="Proteomes" id="UP000463883">
    <property type="component" value="Chromosome"/>
</dbReference>
<dbReference type="EMBL" id="CP047591">
    <property type="protein sequence ID" value="QHI70997.1"/>
    <property type="molecule type" value="Genomic_DNA"/>
</dbReference>
<evidence type="ECO:0000313" key="3">
    <source>
        <dbReference type="Proteomes" id="UP000463883"/>
    </source>
</evidence>
<proteinExistence type="predicted"/>
<evidence type="ECO:0000259" key="1">
    <source>
        <dbReference type="PROSITE" id="PS51186"/>
    </source>
</evidence>
<dbReference type="CDD" id="cd04301">
    <property type="entry name" value="NAT_SF"/>
    <property type="match status" value="1"/>
</dbReference>
<dbReference type="PANTHER" id="PTHR43415:SF3">
    <property type="entry name" value="GNAT-FAMILY ACETYLTRANSFERASE"/>
    <property type="match status" value="1"/>
</dbReference>
<dbReference type="PROSITE" id="PS51186">
    <property type="entry name" value="GNAT"/>
    <property type="match status" value="1"/>
</dbReference>